<proteinExistence type="predicted"/>
<accession>A0AAF3EPA5</accession>
<dbReference type="AlphaFoldDB" id="A0AAF3EPA5"/>
<evidence type="ECO:0000313" key="4">
    <source>
        <dbReference type="WBParaSite" id="MBELARI_LOCUS714"/>
    </source>
</evidence>
<keyword evidence="1" id="KW-0175">Coiled coil</keyword>
<organism evidence="2 3">
    <name type="scientific">Mesorhabditis belari</name>
    <dbReference type="NCBI Taxonomy" id="2138241"/>
    <lineage>
        <taxon>Eukaryota</taxon>
        <taxon>Metazoa</taxon>
        <taxon>Ecdysozoa</taxon>
        <taxon>Nematoda</taxon>
        <taxon>Chromadorea</taxon>
        <taxon>Rhabditida</taxon>
        <taxon>Rhabditina</taxon>
        <taxon>Rhabditomorpha</taxon>
        <taxon>Rhabditoidea</taxon>
        <taxon>Rhabditidae</taxon>
        <taxon>Mesorhabditinae</taxon>
        <taxon>Mesorhabditis</taxon>
    </lineage>
</organism>
<dbReference type="Proteomes" id="UP000887575">
    <property type="component" value="Unassembled WGS sequence"/>
</dbReference>
<evidence type="ECO:0000313" key="3">
    <source>
        <dbReference type="WBParaSite" id="MBELARI_LOCUS15903"/>
    </source>
</evidence>
<keyword evidence="2" id="KW-1185">Reference proteome</keyword>
<sequence length="114" mass="13214">MTKLKKTTDETKKLLHETIEDFGQHFTAINNEISANIIKVKEFLVERLDSIRQLSQLQRATQELQEIRDLQNSLDEVLQSFDTQNEETSIKLKKIVKLVEKKQTEQKASINTAS</sequence>
<dbReference type="WBParaSite" id="MBELARI_LOCUS714">
    <property type="protein sequence ID" value="MBELARI_LOCUS714"/>
    <property type="gene ID" value="MBELARI_LOCUS714"/>
</dbReference>
<dbReference type="WBParaSite" id="MBELARI_LOCUS15903">
    <property type="protein sequence ID" value="MBELARI_LOCUS15903"/>
    <property type="gene ID" value="MBELARI_LOCUS15903"/>
</dbReference>
<feature type="coiled-coil region" evidence="1">
    <location>
        <begin position="57"/>
        <end position="87"/>
    </location>
</feature>
<evidence type="ECO:0000313" key="2">
    <source>
        <dbReference type="Proteomes" id="UP000887575"/>
    </source>
</evidence>
<evidence type="ECO:0000256" key="1">
    <source>
        <dbReference type="SAM" id="Coils"/>
    </source>
</evidence>
<reference evidence="3 4" key="1">
    <citation type="submission" date="2024-02" db="UniProtKB">
        <authorList>
            <consortium name="WormBaseParasite"/>
        </authorList>
    </citation>
    <scope>IDENTIFICATION</scope>
</reference>
<name>A0AAF3EPA5_9BILA</name>
<protein>
    <submittedName>
        <fullName evidence="3 4">Uncharacterized protein</fullName>
    </submittedName>
</protein>